<dbReference type="Proteomes" id="UP000005017">
    <property type="component" value="Unassembled WGS sequence"/>
</dbReference>
<dbReference type="STRING" id="679192.HMPREF9013_0528"/>
<keyword evidence="2" id="KW-0131">Cell cycle</keyword>
<dbReference type="InterPro" id="IPR043129">
    <property type="entry name" value="ATPase_NBD"/>
</dbReference>
<dbReference type="Gene3D" id="3.30.420.40">
    <property type="match status" value="2"/>
</dbReference>
<feature type="domain" description="SHS2" evidence="1">
    <location>
        <begin position="7"/>
        <end position="194"/>
    </location>
</feature>
<dbReference type="PANTHER" id="PTHR32432:SF3">
    <property type="entry name" value="ETHANOLAMINE UTILIZATION PROTEIN EUTJ"/>
    <property type="match status" value="1"/>
</dbReference>
<reference evidence="3" key="1">
    <citation type="submission" date="2009-12" db="EMBL/GenBank/DDBJ databases">
        <title>Sequence of Clostridiales genomosp. BVAB3 str. UPII9-5.</title>
        <authorList>
            <person name="Madupu R."/>
            <person name="Durkin A.S."/>
            <person name="Torralba M."/>
            <person name="Methe B."/>
            <person name="Sutton G.G."/>
            <person name="Strausberg R.L."/>
            <person name="Nelson K.E."/>
        </authorList>
    </citation>
    <scope>NUCLEOTIDE SEQUENCE [LARGE SCALE GENOMIC DNA]</scope>
    <source>
        <strain evidence="3">W1219</strain>
    </source>
</reference>
<keyword evidence="2" id="KW-0132">Cell division</keyword>
<evidence type="ECO:0000313" key="2">
    <source>
        <dbReference type="EMBL" id="EFC05244.1"/>
    </source>
</evidence>
<evidence type="ECO:0000313" key="3">
    <source>
        <dbReference type="Proteomes" id="UP000005017"/>
    </source>
</evidence>
<name>D2MQH5_9FIRM</name>
<dbReference type="SUPFAM" id="SSF53067">
    <property type="entry name" value="Actin-like ATPase domain"/>
    <property type="match status" value="1"/>
</dbReference>
<sequence length="419" mass="47299">MSQKKIYATLEIVSHEVRLVVGEFFNTRFQIFQVVRIPCQGMSYTGVENQDALVNAIHKAVQQVKEKLKMDIKGVITCVPSYRFKHLNSKQTVDIAGFDGVITAKDIQGAIHKAETLKYGDQYVRVQSTASRFTINGISTRKPPIGDRCSQLTVDVDLYFVDKKLAYDIAMVIQNAGLTLMDLFVSGFAIAKEAALIESSLNKQIISIDLEYDSTTLNQIYRGKLQNSVLFKGGLVDMVQPVIDRYGLTKEMAIELLKYGTQIDKEVFSKNPIHMWKLKNGELFLLSEEEFMKSIWERVSQWIETVVNTCSPILKTGESTVIVNGEGGEQEGFVKLLNKNLQVETRSYIPESLGGRDAALATCLGLFYAYQDKLPIYGEIQDSVDVDEFVRQISFRKSRKGKKKEDTLTNRLKSMFTSK</sequence>
<dbReference type="AlphaFoldDB" id="D2MQH5"/>
<dbReference type="RefSeq" id="WP_006627638.1">
    <property type="nucleotide sequence ID" value="NZ_ADFR01000016.1"/>
</dbReference>
<dbReference type="InterPro" id="IPR050696">
    <property type="entry name" value="FtsA/MreB"/>
</dbReference>
<proteinExistence type="predicted"/>
<protein>
    <submittedName>
        <fullName evidence="2">Putative cell division protein FtsA</fullName>
    </submittedName>
</protein>
<comment type="caution">
    <text evidence="2">The sequence shown here is derived from an EMBL/GenBank/DDBJ whole genome shotgun (WGS) entry which is preliminary data.</text>
</comment>
<keyword evidence="3" id="KW-1185">Reference proteome</keyword>
<dbReference type="SMART" id="SM00842">
    <property type="entry name" value="FtsA"/>
    <property type="match status" value="1"/>
</dbReference>
<organism evidence="2 3">
    <name type="scientific">Bulleidia extructa W1219</name>
    <dbReference type="NCBI Taxonomy" id="679192"/>
    <lineage>
        <taxon>Bacteria</taxon>
        <taxon>Bacillati</taxon>
        <taxon>Bacillota</taxon>
        <taxon>Erysipelotrichia</taxon>
        <taxon>Erysipelotrichales</taxon>
        <taxon>Erysipelotrichaceae</taxon>
        <taxon>Bulleidia</taxon>
    </lineage>
</organism>
<dbReference type="OrthoDB" id="9768127at2"/>
<evidence type="ECO:0000259" key="1">
    <source>
        <dbReference type="SMART" id="SM00842"/>
    </source>
</evidence>
<accession>D2MQH5</accession>
<dbReference type="PANTHER" id="PTHR32432">
    <property type="entry name" value="CELL DIVISION PROTEIN FTSA-RELATED"/>
    <property type="match status" value="1"/>
</dbReference>
<dbReference type="InterPro" id="IPR003494">
    <property type="entry name" value="SHS2_FtsA"/>
</dbReference>
<dbReference type="GO" id="GO:0051301">
    <property type="term" value="P:cell division"/>
    <property type="evidence" value="ECO:0007669"/>
    <property type="project" value="UniProtKB-KW"/>
</dbReference>
<dbReference type="eggNOG" id="COG0849">
    <property type="taxonomic scope" value="Bacteria"/>
</dbReference>
<dbReference type="EMBL" id="ADFR01000016">
    <property type="protein sequence ID" value="EFC05244.1"/>
    <property type="molecule type" value="Genomic_DNA"/>
</dbReference>
<gene>
    <name evidence="2" type="ORF">HMPREF9013_0528</name>
</gene>